<evidence type="ECO:0000313" key="2">
    <source>
        <dbReference type="EMBL" id="QBA63343.1"/>
    </source>
</evidence>
<name>A0A411E747_9FLAO</name>
<feature type="domain" description="Alpha-L-rhamnosidase six-hairpin glycosidase" evidence="1">
    <location>
        <begin position="361"/>
        <end position="506"/>
    </location>
</feature>
<dbReference type="InterPro" id="IPR035396">
    <property type="entry name" value="Bac_rhamnosid6H"/>
</dbReference>
<proteinExistence type="predicted"/>
<dbReference type="AlphaFoldDB" id="A0A411E747"/>
<dbReference type="SUPFAM" id="SSF48208">
    <property type="entry name" value="Six-hairpin glycosidases"/>
    <property type="match status" value="1"/>
</dbReference>
<accession>A0A411E747</accession>
<dbReference type="RefSeq" id="WP_129602239.1">
    <property type="nucleotide sequence ID" value="NZ_CP035544.1"/>
</dbReference>
<keyword evidence="3" id="KW-1185">Reference proteome</keyword>
<dbReference type="PROSITE" id="PS51257">
    <property type="entry name" value="PROKAR_LIPOPROTEIN"/>
    <property type="match status" value="1"/>
</dbReference>
<gene>
    <name evidence="2" type="ORF">EQY75_01510</name>
</gene>
<dbReference type="EMBL" id="CP035544">
    <property type="protein sequence ID" value="QBA63343.1"/>
    <property type="molecule type" value="Genomic_DNA"/>
</dbReference>
<dbReference type="Proteomes" id="UP000290889">
    <property type="component" value="Chromosome"/>
</dbReference>
<evidence type="ECO:0000313" key="3">
    <source>
        <dbReference type="Proteomes" id="UP000290889"/>
    </source>
</evidence>
<dbReference type="KEGG" id="mur:EQY75_01510"/>
<protein>
    <submittedName>
        <fullName evidence="2">Glycogen debranching protein</fullName>
    </submittedName>
</protein>
<dbReference type="OrthoDB" id="49490at2"/>
<dbReference type="InterPro" id="IPR012341">
    <property type="entry name" value="6hp_glycosidase-like_sf"/>
</dbReference>
<dbReference type="InterPro" id="IPR008928">
    <property type="entry name" value="6-hairpin_glycosidase_sf"/>
</dbReference>
<evidence type="ECO:0000259" key="1">
    <source>
        <dbReference type="Pfam" id="PF17389"/>
    </source>
</evidence>
<organism evidence="2 3">
    <name type="scientific">Muriicola soli</name>
    <dbReference type="NCBI Taxonomy" id="2507538"/>
    <lineage>
        <taxon>Bacteria</taxon>
        <taxon>Pseudomonadati</taxon>
        <taxon>Bacteroidota</taxon>
        <taxon>Flavobacteriia</taxon>
        <taxon>Flavobacteriales</taxon>
        <taxon>Flavobacteriaceae</taxon>
        <taxon>Muriicola</taxon>
    </lineage>
</organism>
<sequence length="799" mass="89529">MKYLLAFAFAYLFILGCQEQQPDTFGSFLENSPSIQGKTNYLSSPFVTAGDRVYMVGYQDGSFPELGWHIKNEMGGLWDHPIKLMDGFDIRLRAIDLELSLDQATTFTNYPFANRHTFIFDKEKIKAERWQFVPDGAEGILVQLAIMNDGELVREMDVDIIGHADLRPTWLGERTAMNDSPDEALFQEGSDIWVMKDQDNPWFVAFGADRPSNSHRLTESNYGGQGVSGMLSYAVILKPGETKTITFTIAGSYVSEEAMLQTYSTLQANWVSLLKEKQDRYSQLAKMSKLTIPDKQLEQTFEWLKYNCDWLVRTVPEIGSGITAGIPDYPWWFGVDSEYALKGYMAVGQSEAVYKTIALLDSLSEVTNDNGRIVHEVSTNGAVFNEGNINETPQFASLIWEVYRWNGEKAFLKRYFPTIKKGLQWLMSEKDKDGNGFPDGFGMMEIHGLDSEMIDVAAYTQRAFADASKIAAALGEEGLKEEYEGTAEALRQQINTKFWSEEFSSYADFIGTDQQALLLIEDAIIRADTLNKPWAVKELKATKEAILANPSSKPRPFVLHHNWVVNTPMEMKIADPEKAIRALETAQNFVNPFGVFVTGIDRDASAGSDDGSFKGSKVFSYTGAVMTLPTGVQAVAENNYSRPDQALNYLERMTRTFSYALPGSMYEVSPDYGMMTQAWNIYSFAIPIVQQFFGIQPDAAEKKVVISPQMPDSWTEASLENVIIADNSVSVYYETAEKGYKIKVTQVNPGWEMILSLSDESEEKGFMVMTSEVTAIQQDGSYLLKTSGSSLEVSVSFEP</sequence>
<dbReference type="Pfam" id="PF17389">
    <property type="entry name" value="Bac_rhamnosid6H"/>
    <property type="match status" value="1"/>
</dbReference>
<dbReference type="GO" id="GO:0005975">
    <property type="term" value="P:carbohydrate metabolic process"/>
    <property type="evidence" value="ECO:0007669"/>
    <property type="project" value="InterPro"/>
</dbReference>
<dbReference type="Gene3D" id="1.50.10.10">
    <property type="match status" value="1"/>
</dbReference>
<reference evidence="2 3" key="1">
    <citation type="submission" date="2019-01" db="EMBL/GenBank/DDBJ databases">
        <title>Muriicola soli sp. nov., isolated from soil.</title>
        <authorList>
            <person name="Kang H.J."/>
            <person name="Kim S.B."/>
        </authorList>
    </citation>
    <scope>NUCLEOTIDE SEQUENCE [LARGE SCALE GENOMIC DNA]</scope>
    <source>
        <strain evidence="2 3">MMS17-SY002</strain>
    </source>
</reference>